<comment type="cofactor">
    <cofactor evidence="3">
        <name>Zn(2+)</name>
        <dbReference type="ChEBI" id="CHEBI:29105"/>
    </cofactor>
    <text evidence="3">Binds 2 Zn(2+) ions per subunit.</text>
</comment>
<dbReference type="Pfam" id="PF01546">
    <property type="entry name" value="Peptidase_M20"/>
    <property type="match status" value="1"/>
</dbReference>
<sequence length="423" mass="43676">MTTVDERDAFRTLWEQLLPIGAAPDGGYLRHGYTDAELACRSWFTDQAKSRGMAVETDGNGNLWAWWGDPDAGDALVTGSHLDSVPQGGAYDGPLGVVSAFLAVDALRAARITPSRPIGVVAFCEEEGSRFGVACLGSRLLTGALPVERGAALTDPAGTTLVDAMAAAGADTSRLGPDPARLSRIGHYVELHIEQGKGLVDTGAPVGVGTGIWPHGRWRFDFTGTADHAGTTAMADRHDPMLSYAMTALAANKQARLHDARATFGRIAVRPNGTNAIPSAVTGWLDARAADATTLESMLIELERQARDRVGRDGTALTVTAESVTPPIRFDDALARRLSTSLGAAGIAGSGAAGSAQGGTGPLPLLATGAGHDAGILSDAGVPTAMLFVRNPTGVSHSPAEATDDVDCLAGVRALTAALRELA</sequence>
<reference evidence="5 6" key="1">
    <citation type="submission" date="2020-08" db="EMBL/GenBank/DDBJ databases">
        <title>Whole genome shotgun sequence of Actinocatenispora thailandica NBRC 105041.</title>
        <authorList>
            <person name="Komaki H."/>
            <person name="Tamura T."/>
        </authorList>
    </citation>
    <scope>NUCLEOTIDE SEQUENCE [LARGE SCALE GENOMIC DNA]</scope>
    <source>
        <strain evidence="5 6">NBRC 105041</strain>
    </source>
</reference>
<evidence type="ECO:0000256" key="2">
    <source>
        <dbReference type="ARBA" id="ARBA00022801"/>
    </source>
</evidence>
<dbReference type="InterPro" id="IPR036264">
    <property type="entry name" value="Bact_exopeptidase_dim_dom"/>
</dbReference>
<feature type="binding site" evidence="4">
    <location>
        <position position="217"/>
    </location>
    <ligand>
        <name>allantoate</name>
        <dbReference type="ChEBI" id="CHEBI:17536"/>
    </ligand>
</feature>
<dbReference type="SUPFAM" id="SSF53187">
    <property type="entry name" value="Zn-dependent exopeptidases"/>
    <property type="match status" value="1"/>
</dbReference>
<feature type="binding site" evidence="3">
    <location>
        <position position="192"/>
    </location>
    <ligand>
        <name>Zn(2+)</name>
        <dbReference type="ChEBI" id="CHEBI:29105"/>
        <label>1</label>
    </ligand>
</feature>
<evidence type="ECO:0000313" key="5">
    <source>
        <dbReference type="EMBL" id="BCJ33238.1"/>
    </source>
</evidence>
<dbReference type="SUPFAM" id="SSF55031">
    <property type="entry name" value="Bacterial exopeptidase dimerisation domain"/>
    <property type="match status" value="1"/>
</dbReference>
<feature type="binding site" evidence="3">
    <location>
        <position position="92"/>
    </location>
    <ligand>
        <name>Zn(2+)</name>
        <dbReference type="ChEBI" id="CHEBI:29105"/>
        <label>1</label>
    </ligand>
</feature>
<feature type="binding site" evidence="3">
    <location>
        <position position="127"/>
    </location>
    <ligand>
        <name>Zn(2+)</name>
        <dbReference type="ChEBI" id="CHEBI:29105"/>
        <label>2</label>
    </ligand>
</feature>
<dbReference type="NCBIfam" id="NF006770">
    <property type="entry name" value="PRK09290.1-4"/>
    <property type="match status" value="1"/>
</dbReference>
<dbReference type="InterPro" id="IPR010158">
    <property type="entry name" value="Amidase_Cbmase"/>
</dbReference>
<dbReference type="PANTHER" id="PTHR32494">
    <property type="entry name" value="ALLANTOATE DEIMINASE-RELATED"/>
    <property type="match status" value="1"/>
</dbReference>
<dbReference type="CDD" id="cd03884">
    <property type="entry name" value="M20_bAS"/>
    <property type="match status" value="1"/>
</dbReference>
<keyword evidence="3" id="KW-0862">Zinc</keyword>
<dbReference type="KEGG" id="atl:Athai_07410"/>
<dbReference type="EMBL" id="AP023355">
    <property type="protein sequence ID" value="BCJ33238.1"/>
    <property type="molecule type" value="Genomic_DNA"/>
</dbReference>
<evidence type="ECO:0000256" key="3">
    <source>
        <dbReference type="PIRSR" id="PIRSR001235-1"/>
    </source>
</evidence>
<feature type="binding site" evidence="4">
    <location>
        <position position="288"/>
    </location>
    <ligand>
        <name>allantoate</name>
        <dbReference type="ChEBI" id="CHEBI:17536"/>
    </ligand>
</feature>
<dbReference type="PANTHER" id="PTHR32494:SF5">
    <property type="entry name" value="ALLANTOATE AMIDOHYDROLASE"/>
    <property type="match status" value="1"/>
</dbReference>
<dbReference type="GO" id="GO:0046872">
    <property type="term" value="F:metal ion binding"/>
    <property type="evidence" value="ECO:0007669"/>
    <property type="project" value="UniProtKB-KW"/>
</dbReference>
<organism evidence="5 6">
    <name type="scientific">Actinocatenispora thailandica</name>
    <dbReference type="NCBI Taxonomy" id="227318"/>
    <lineage>
        <taxon>Bacteria</taxon>
        <taxon>Bacillati</taxon>
        <taxon>Actinomycetota</taxon>
        <taxon>Actinomycetes</taxon>
        <taxon>Micromonosporales</taxon>
        <taxon>Micromonosporaceae</taxon>
        <taxon>Actinocatenispora</taxon>
    </lineage>
</organism>
<keyword evidence="6" id="KW-1185">Reference proteome</keyword>
<feature type="binding site" evidence="4">
    <location>
        <position position="275"/>
    </location>
    <ligand>
        <name>allantoate</name>
        <dbReference type="ChEBI" id="CHEBI:17536"/>
    </ligand>
</feature>
<name>A0A7R7DKG6_9ACTN</name>
<dbReference type="GO" id="GO:0016813">
    <property type="term" value="F:hydrolase activity, acting on carbon-nitrogen (but not peptide) bonds, in linear amidines"/>
    <property type="evidence" value="ECO:0007669"/>
    <property type="project" value="InterPro"/>
</dbReference>
<gene>
    <name evidence="5" type="ORF">Athai_07410</name>
</gene>
<evidence type="ECO:0000313" key="6">
    <source>
        <dbReference type="Proteomes" id="UP000611640"/>
    </source>
</evidence>
<dbReference type="AlphaFoldDB" id="A0A7R7DKG6"/>
<keyword evidence="3" id="KW-0479">Metal-binding</keyword>
<feature type="binding site" evidence="3">
    <location>
        <position position="92"/>
    </location>
    <ligand>
        <name>Zn(2+)</name>
        <dbReference type="ChEBI" id="CHEBI:29105"/>
        <label>2</label>
    </ligand>
</feature>
<dbReference type="RefSeq" id="WP_203960162.1">
    <property type="nucleotide sequence ID" value="NZ_AP023355.1"/>
</dbReference>
<proteinExistence type="inferred from homology"/>
<feature type="binding site" evidence="3">
    <location>
        <position position="397"/>
    </location>
    <ligand>
        <name>Zn(2+)</name>
        <dbReference type="ChEBI" id="CHEBI:29105"/>
        <label>2</label>
    </ligand>
</feature>
<dbReference type="PIRSF" id="PIRSF001235">
    <property type="entry name" value="Amidase_carbamoylase"/>
    <property type="match status" value="1"/>
</dbReference>
<accession>A0A7R7DKG6</accession>
<protein>
    <submittedName>
        <fullName evidence="5">Zn-dependent hydrolase</fullName>
    </submittedName>
</protein>
<evidence type="ECO:0000256" key="1">
    <source>
        <dbReference type="ARBA" id="ARBA00006153"/>
    </source>
</evidence>
<feature type="binding site" evidence="3">
    <location>
        <position position="81"/>
    </location>
    <ligand>
        <name>Zn(2+)</name>
        <dbReference type="ChEBI" id="CHEBI:29105"/>
        <label>1</label>
    </ligand>
</feature>
<dbReference type="Proteomes" id="UP000611640">
    <property type="component" value="Chromosome"/>
</dbReference>
<dbReference type="Gene3D" id="3.30.70.360">
    <property type="match status" value="1"/>
</dbReference>
<dbReference type="NCBIfam" id="TIGR01879">
    <property type="entry name" value="hydantase"/>
    <property type="match status" value="1"/>
</dbReference>
<keyword evidence="2 5" id="KW-0378">Hydrolase</keyword>
<dbReference type="Gene3D" id="3.40.630.10">
    <property type="entry name" value="Zn peptidases"/>
    <property type="match status" value="1"/>
</dbReference>
<dbReference type="InterPro" id="IPR002933">
    <property type="entry name" value="Peptidase_M20"/>
</dbReference>
<evidence type="ECO:0000256" key="4">
    <source>
        <dbReference type="PIRSR" id="PIRSR001235-2"/>
    </source>
</evidence>
<comment type="similarity">
    <text evidence="1">Belongs to the peptidase M20 family.</text>
</comment>